<comment type="caution">
    <text evidence="9">The sequence shown here is derived from an EMBL/GenBank/DDBJ whole genome shotgun (WGS) entry which is preliminary data.</text>
</comment>
<dbReference type="PROSITE" id="PS00211">
    <property type="entry name" value="ABC_TRANSPORTER_1"/>
    <property type="match status" value="1"/>
</dbReference>
<comment type="subcellular location">
    <subcellularLocation>
        <location evidence="1">Cell membrane</location>
        <topology evidence="1">Peripheral membrane protein</topology>
    </subcellularLocation>
</comment>
<evidence type="ECO:0000256" key="7">
    <source>
        <dbReference type="SAM" id="MobiDB-lite"/>
    </source>
</evidence>
<dbReference type="AlphaFoldDB" id="A0A0F0KUC9"/>
<keyword evidence="9" id="KW-0378">Hydrolase</keyword>
<keyword evidence="4" id="KW-0547">Nucleotide-binding</keyword>
<dbReference type="PANTHER" id="PTHR42711">
    <property type="entry name" value="ABC TRANSPORTER ATP-BINDING PROTEIN"/>
    <property type="match status" value="1"/>
</dbReference>
<dbReference type="OrthoDB" id="9804819at2"/>
<evidence type="ECO:0000256" key="4">
    <source>
        <dbReference type="ARBA" id="ARBA00022741"/>
    </source>
</evidence>
<evidence type="ECO:0000259" key="8">
    <source>
        <dbReference type="PROSITE" id="PS50893"/>
    </source>
</evidence>
<dbReference type="GO" id="GO:0046677">
    <property type="term" value="P:response to antibiotic"/>
    <property type="evidence" value="ECO:0007669"/>
    <property type="project" value="UniProtKB-KW"/>
</dbReference>
<dbReference type="SMART" id="SM00382">
    <property type="entry name" value="AAA"/>
    <property type="match status" value="1"/>
</dbReference>
<dbReference type="GO" id="GO:0005886">
    <property type="term" value="C:plasma membrane"/>
    <property type="evidence" value="ECO:0007669"/>
    <property type="project" value="UniProtKB-SubCell"/>
</dbReference>
<keyword evidence="5 9" id="KW-0067">ATP-binding</keyword>
<evidence type="ECO:0000256" key="6">
    <source>
        <dbReference type="ARBA" id="ARBA00023251"/>
    </source>
</evidence>
<dbReference type="RefSeq" id="WP_045263047.1">
    <property type="nucleotide sequence ID" value="NZ_JYIV01000020.1"/>
</dbReference>
<dbReference type="InterPro" id="IPR017871">
    <property type="entry name" value="ABC_transporter-like_CS"/>
</dbReference>
<dbReference type="InterPro" id="IPR025302">
    <property type="entry name" value="DrrA1/2-like_C"/>
</dbReference>
<evidence type="ECO:0000256" key="2">
    <source>
        <dbReference type="ARBA" id="ARBA00005417"/>
    </source>
</evidence>
<dbReference type="InterPro" id="IPR027417">
    <property type="entry name" value="P-loop_NTPase"/>
</dbReference>
<name>A0A0F0KUC9_9MICO</name>
<evidence type="ECO:0000313" key="9">
    <source>
        <dbReference type="EMBL" id="KJL24522.1"/>
    </source>
</evidence>
<feature type="compositionally biased region" description="Basic and acidic residues" evidence="7">
    <location>
        <begin position="311"/>
        <end position="330"/>
    </location>
</feature>
<dbReference type="InterPro" id="IPR050763">
    <property type="entry name" value="ABC_transporter_ATP-binding"/>
</dbReference>
<dbReference type="CDD" id="cd03230">
    <property type="entry name" value="ABC_DR_subfamily_A"/>
    <property type="match status" value="1"/>
</dbReference>
<comment type="similarity">
    <text evidence="2">Belongs to the ABC transporter superfamily.</text>
</comment>
<dbReference type="PANTHER" id="PTHR42711:SF5">
    <property type="entry name" value="ABC TRANSPORTER ATP-BINDING PROTEIN NATA"/>
    <property type="match status" value="1"/>
</dbReference>
<gene>
    <name evidence="9" type="primary">drrA_2</name>
    <name evidence="9" type="ORF">RN51_01120</name>
</gene>
<evidence type="ECO:0000256" key="3">
    <source>
        <dbReference type="ARBA" id="ARBA00022448"/>
    </source>
</evidence>
<keyword evidence="6" id="KW-0046">Antibiotic resistance</keyword>
<dbReference type="Pfam" id="PF13732">
    <property type="entry name" value="DrrA1-3_C"/>
    <property type="match status" value="1"/>
</dbReference>
<organism evidence="9 10">
    <name type="scientific">Microbacterium oxydans</name>
    <dbReference type="NCBI Taxonomy" id="82380"/>
    <lineage>
        <taxon>Bacteria</taxon>
        <taxon>Bacillati</taxon>
        <taxon>Actinomycetota</taxon>
        <taxon>Actinomycetes</taxon>
        <taxon>Micrococcales</taxon>
        <taxon>Microbacteriaceae</taxon>
        <taxon>Microbacterium</taxon>
    </lineage>
</organism>
<dbReference type="InterPro" id="IPR003593">
    <property type="entry name" value="AAA+_ATPase"/>
</dbReference>
<dbReference type="PROSITE" id="PS50893">
    <property type="entry name" value="ABC_TRANSPORTER_2"/>
    <property type="match status" value="1"/>
</dbReference>
<dbReference type="GO" id="GO:0005524">
    <property type="term" value="F:ATP binding"/>
    <property type="evidence" value="ECO:0007669"/>
    <property type="project" value="UniProtKB-KW"/>
</dbReference>
<dbReference type="Gene3D" id="3.40.50.300">
    <property type="entry name" value="P-loop containing nucleotide triphosphate hydrolases"/>
    <property type="match status" value="1"/>
</dbReference>
<accession>A0A0F0KUC9</accession>
<reference evidence="9 10" key="1">
    <citation type="submission" date="2015-02" db="EMBL/GenBank/DDBJ databases">
        <title>Draft genome sequences of ten Microbacterium spp. with emphasis on heavy metal contaminated environments.</title>
        <authorList>
            <person name="Corretto E."/>
        </authorList>
    </citation>
    <scope>NUCLEOTIDE SEQUENCE [LARGE SCALE GENOMIC DNA]</scope>
    <source>
        <strain evidence="9 10">BEL163</strain>
    </source>
</reference>
<dbReference type="SUPFAM" id="SSF52540">
    <property type="entry name" value="P-loop containing nucleoside triphosphate hydrolases"/>
    <property type="match status" value="1"/>
</dbReference>
<dbReference type="Pfam" id="PF00005">
    <property type="entry name" value="ABC_tran"/>
    <property type="match status" value="1"/>
</dbReference>
<keyword evidence="3" id="KW-0813">Transport</keyword>
<dbReference type="Proteomes" id="UP000033725">
    <property type="component" value="Unassembled WGS sequence"/>
</dbReference>
<dbReference type="InterPro" id="IPR003439">
    <property type="entry name" value="ABC_transporter-like_ATP-bd"/>
</dbReference>
<evidence type="ECO:0000256" key="5">
    <source>
        <dbReference type="ARBA" id="ARBA00022840"/>
    </source>
</evidence>
<dbReference type="GO" id="GO:0016887">
    <property type="term" value="F:ATP hydrolysis activity"/>
    <property type="evidence" value="ECO:0007669"/>
    <property type="project" value="InterPro"/>
</dbReference>
<evidence type="ECO:0000313" key="10">
    <source>
        <dbReference type="Proteomes" id="UP000033725"/>
    </source>
</evidence>
<proteinExistence type="inferred from homology"/>
<dbReference type="EMBL" id="JYIV01000020">
    <property type="protein sequence ID" value="KJL24522.1"/>
    <property type="molecule type" value="Genomic_DNA"/>
</dbReference>
<evidence type="ECO:0000256" key="1">
    <source>
        <dbReference type="ARBA" id="ARBA00004202"/>
    </source>
</evidence>
<feature type="domain" description="ABC transporter" evidence="8">
    <location>
        <begin position="5"/>
        <end position="235"/>
    </location>
</feature>
<sequence length="330" mass="35976">MTTVIATRDLTKHYGHTHALDGLDLTVEQGQVHGFLGPNGAGKSTTIRILLGLARRTGGEVEVFGEDPWDRAVDLHRRIAYVPGDVSVWPNLSGGEAVDLLARLRGARAKDAAYQHEKKRLMDAFQFDPRKKGRAYSKGNRQKVALIAAFAVPADLYILDEPTSGLDPLMAVIFQREVARAHANGATVLLSSHIMSEVEQLCDRVSIIRAGRVVETGTLSELRHLTRSDVSFVSAGATLEQVGRIPDVHDPEQHGDRIRLSVDSDRTATVLPALATLGISDLRVAPPSLEELFLRHYGDDLAGLEAAEEGGAEHEEPSTRRGRRAVKDRA</sequence>
<feature type="region of interest" description="Disordered" evidence="7">
    <location>
        <begin position="307"/>
        <end position="330"/>
    </location>
</feature>
<dbReference type="PATRIC" id="fig|82380.10.peg.1124"/>
<protein>
    <submittedName>
        <fullName evidence="9">Daunorubicin/doxorubicin resistance ATP-binding protein DrrA</fullName>
        <ecNumber evidence="9">3.6.3.-</ecNumber>
    </submittedName>
</protein>
<dbReference type="EC" id="3.6.3.-" evidence="9"/>